<dbReference type="PROSITE" id="PS00028">
    <property type="entry name" value="ZINC_FINGER_C2H2_1"/>
    <property type="match status" value="1"/>
</dbReference>
<keyword evidence="5" id="KW-0862">Zinc</keyword>
<sequence>CREGGWSFSWTSSLVVHEQLHTREKPFMCLECVKSFRQSSNLICHQKIHTRE</sequence>
<evidence type="ECO:0000256" key="3">
    <source>
        <dbReference type="ARBA" id="ARBA00022737"/>
    </source>
</evidence>
<dbReference type="GO" id="GO:0005634">
    <property type="term" value="C:nucleus"/>
    <property type="evidence" value="ECO:0007669"/>
    <property type="project" value="UniProtKB-SubCell"/>
</dbReference>
<dbReference type="InterPro" id="IPR013087">
    <property type="entry name" value="Znf_C2H2_type"/>
</dbReference>
<dbReference type="SUPFAM" id="SSF57667">
    <property type="entry name" value="beta-beta-alpha zinc fingers"/>
    <property type="match status" value="1"/>
</dbReference>
<evidence type="ECO:0000256" key="5">
    <source>
        <dbReference type="ARBA" id="ARBA00022833"/>
    </source>
</evidence>
<name>A0A7L1YG16_9PASS</name>
<feature type="non-terminal residue" evidence="9">
    <location>
        <position position="52"/>
    </location>
</feature>
<keyword evidence="3" id="KW-0677">Repeat</keyword>
<organism evidence="9 10">
    <name type="scientific">Scytalopus superciliaris</name>
    <dbReference type="NCBI Taxonomy" id="312124"/>
    <lineage>
        <taxon>Eukaryota</taxon>
        <taxon>Metazoa</taxon>
        <taxon>Chordata</taxon>
        <taxon>Craniata</taxon>
        <taxon>Vertebrata</taxon>
        <taxon>Euteleostomi</taxon>
        <taxon>Archelosauria</taxon>
        <taxon>Archosauria</taxon>
        <taxon>Dinosauria</taxon>
        <taxon>Saurischia</taxon>
        <taxon>Theropoda</taxon>
        <taxon>Coelurosauria</taxon>
        <taxon>Aves</taxon>
        <taxon>Neognathae</taxon>
        <taxon>Neoaves</taxon>
        <taxon>Telluraves</taxon>
        <taxon>Australaves</taxon>
        <taxon>Passeriformes</taxon>
        <taxon>Rhinocryptidae</taxon>
        <taxon>Scytalopus</taxon>
    </lineage>
</organism>
<keyword evidence="2" id="KW-0479">Metal-binding</keyword>
<evidence type="ECO:0000256" key="7">
    <source>
        <dbReference type="PROSITE-ProRule" id="PRU00042"/>
    </source>
</evidence>
<keyword evidence="4 7" id="KW-0863">Zinc-finger</keyword>
<dbReference type="Gene3D" id="3.30.160.60">
    <property type="entry name" value="Classic Zinc Finger"/>
    <property type="match status" value="2"/>
</dbReference>
<keyword evidence="10" id="KW-1185">Reference proteome</keyword>
<comment type="subcellular location">
    <subcellularLocation>
        <location evidence="1">Nucleus</location>
    </subcellularLocation>
</comment>
<dbReference type="InterPro" id="IPR036236">
    <property type="entry name" value="Znf_C2H2_sf"/>
</dbReference>
<evidence type="ECO:0000313" key="10">
    <source>
        <dbReference type="Proteomes" id="UP000580825"/>
    </source>
</evidence>
<feature type="domain" description="C2H2-type" evidence="8">
    <location>
        <begin position="1"/>
        <end position="26"/>
    </location>
</feature>
<gene>
    <name evidence="9" type="primary">Znf85</name>
    <name evidence="9" type="ORF">SCYSUP_R08948</name>
</gene>
<evidence type="ECO:0000256" key="2">
    <source>
        <dbReference type="ARBA" id="ARBA00022723"/>
    </source>
</evidence>
<feature type="non-terminal residue" evidence="9">
    <location>
        <position position="1"/>
    </location>
</feature>
<evidence type="ECO:0000313" key="9">
    <source>
        <dbReference type="EMBL" id="NXP21393.1"/>
    </source>
</evidence>
<feature type="domain" description="C2H2-type" evidence="8">
    <location>
        <begin position="27"/>
        <end position="52"/>
    </location>
</feature>
<evidence type="ECO:0000256" key="6">
    <source>
        <dbReference type="ARBA" id="ARBA00023242"/>
    </source>
</evidence>
<protein>
    <submittedName>
        <fullName evidence="9">ZNF85 protein</fullName>
    </submittedName>
</protein>
<accession>A0A7L1YG16</accession>
<keyword evidence="6" id="KW-0539">Nucleus</keyword>
<reference evidence="9 10" key="1">
    <citation type="submission" date="2019-09" db="EMBL/GenBank/DDBJ databases">
        <title>Bird 10,000 Genomes (B10K) Project - Family phase.</title>
        <authorList>
            <person name="Zhang G."/>
        </authorList>
    </citation>
    <scope>NUCLEOTIDE SEQUENCE [LARGE SCALE GENOMIC DNA]</scope>
    <source>
        <strain evidence="9">B10K-DU-002-46</strain>
        <tissue evidence="9">Muscle</tissue>
    </source>
</reference>
<dbReference type="GO" id="GO:0008270">
    <property type="term" value="F:zinc ion binding"/>
    <property type="evidence" value="ECO:0007669"/>
    <property type="project" value="UniProtKB-KW"/>
</dbReference>
<evidence type="ECO:0000256" key="4">
    <source>
        <dbReference type="ARBA" id="ARBA00022771"/>
    </source>
</evidence>
<dbReference type="PANTHER" id="PTHR23226:SF416">
    <property type="entry name" value="FI01424P"/>
    <property type="match status" value="1"/>
</dbReference>
<dbReference type="PANTHER" id="PTHR23226">
    <property type="entry name" value="ZINC FINGER AND SCAN DOMAIN-CONTAINING"/>
    <property type="match status" value="1"/>
</dbReference>
<proteinExistence type="predicted"/>
<dbReference type="PROSITE" id="PS50157">
    <property type="entry name" value="ZINC_FINGER_C2H2_2"/>
    <property type="match status" value="2"/>
</dbReference>
<dbReference type="FunFam" id="3.30.160.60:FF:000506">
    <property type="entry name" value="Zinc finger protein 23"/>
    <property type="match status" value="1"/>
</dbReference>
<dbReference type="GO" id="GO:0000978">
    <property type="term" value="F:RNA polymerase II cis-regulatory region sequence-specific DNA binding"/>
    <property type="evidence" value="ECO:0007669"/>
    <property type="project" value="TreeGrafter"/>
</dbReference>
<evidence type="ECO:0000259" key="8">
    <source>
        <dbReference type="PROSITE" id="PS50157"/>
    </source>
</evidence>
<dbReference type="Proteomes" id="UP000580825">
    <property type="component" value="Unassembled WGS sequence"/>
</dbReference>
<comment type="caution">
    <text evidence="9">The sequence shown here is derived from an EMBL/GenBank/DDBJ whole genome shotgun (WGS) entry which is preliminary data.</text>
</comment>
<evidence type="ECO:0000256" key="1">
    <source>
        <dbReference type="ARBA" id="ARBA00004123"/>
    </source>
</evidence>
<dbReference type="GO" id="GO:0000981">
    <property type="term" value="F:DNA-binding transcription factor activity, RNA polymerase II-specific"/>
    <property type="evidence" value="ECO:0007669"/>
    <property type="project" value="TreeGrafter"/>
</dbReference>
<dbReference type="AlphaFoldDB" id="A0A7L1YG16"/>
<dbReference type="EMBL" id="VXBX01003848">
    <property type="protein sequence ID" value="NXP21393.1"/>
    <property type="molecule type" value="Genomic_DNA"/>
</dbReference>